<protein>
    <recommendedName>
        <fullName evidence="2">Activator of Hsp90 ATPase homologue 1/2-like C-terminal domain-containing protein</fullName>
    </recommendedName>
</protein>
<evidence type="ECO:0000259" key="2">
    <source>
        <dbReference type="Pfam" id="PF08327"/>
    </source>
</evidence>
<dbReference type="SUPFAM" id="SSF55961">
    <property type="entry name" value="Bet v1-like"/>
    <property type="match status" value="1"/>
</dbReference>
<evidence type="ECO:0000256" key="1">
    <source>
        <dbReference type="ARBA" id="ARBA00006817"/>
    </source>
</evidence>
<accession>A0A3Q9QSZ0</accession>
<dbReference type="OrthoDB" id="2355173at2"/>
<dbReference type="InterPro" id="IPR013538">
    <property type="entry name" value="ASHA1/2-like_C"/>
</dbReference>
<dbReference type="Proteomes" id="UP000282892">
    <property type="component" value="Chromosome"/>
</dbReference>
<dbReference type="EMBL" id="CP022572">
    <property type="protein sequence ID" value="AZU60669.1"/>
    <property type="molecule type" value="Genomic_DNA"/>
</dbReference>
<evidence type="ECO:0000313" key="3">
    <source>
        <dbReference type="EMBL" id="AZU60669.1"/>
    </source>
</evidence>
<dbReference type="Gene3D" id="3.30.530.20">
    <property type="match status" value="1"/>
</dbReference>
<evidence type="ECO:0000313" key="4">
    <source>
        <dbReference type="Proteomes" id="UP000282892"/>
    </source>
</evidence>
<organism evidence="3 4">
    <name type="scientific">Neobacillus mesonae</name>
    <dbReference type="NCBI Taxonomy" id="1193713"/>
    <lineage>
        <taxon>Bacteria</taxon>
        <taxon>Bacillati</taxon>
        <taxon>Bacillota</taxon>
        <taxon>Bacilli</taxon>
        <taxon>Bacillales</taxon>
        <taxon>Bacillaceae</taxon>
        <taxon>Neobacillus</taxon>
    </lineage>
</organism>
<feature type="domain" description="Activator of Hsp90 ATPase homologue 1/2-like C-terminal" evidence="2">
    <location>
        <begin position="65"/>
        <end position="149"/>
    </location>
</feature>
<dbReference type="Pfam" id="PF08327">
    <property type="entry name" value="AHSA1"/>
    <property type="match status" value="1"/>
</dbReference>
<sequence>MCIRKKERKIMNNNRIEQEIFIKAPLHKAWPLLSQPAWWVGPEGPDQLDFDGPRVVADIIYGKFTVLYERNEEPNYIACRWASSFPGEEPSEGNSTLIEFFLKSETDGTRLRVVESGFASLDITEEARQKAFEENTKGWDVQLNKLRKRAEQ</sequence>
<reference evidence="3 4" key="1">
    <citation type="submission" date="2017-07" db="EMBL/GenBank/DDBJ databases">
        <title>The complete genome sequence of Bacillus mesonae strain H20-5, an efficient strain improving plant abiotic stress resistance.</title>
        <authorList>
            <person name="Kim S.Y."/>
            <person name="Song H."/>
            <person name="Sang M.K."/>
            <person name="Weon H.-Y."/>
            <person name="Song J."/>
        </authorList>
    </citation>
    <scope>NUCLEOTIDE SEQUENCE [LARGE SCALE GENOMIC DNA]</scope>
    <source>
        <strain evidence="3 4">H20-5</strain>
    </source>
</reference>
<proteinExistence type="inferred from homology"/>
<dbReference type="STRING" id="1193713.GCA_001636315_03525"/>
<dbReference type="AlphaFoldDB" id="A0A3Q9QSZ0"/>
<keyword evidence="4" id="KW-1185">Reference proteome</keyword>
<dbReference type="InterPro" id="IPR023393">
    <property type="entry name" value="START-like_dom_sf"/>
</dbReference>
<comment type="similarity">
    <text evidence="1">Belongs to the AHA1 family.</text>
</comment>
<name>A0A3Q9QSZ0_9BACI</name>
<gene>
    <name evidence="3" type="ORF">CHR53_04985</name>
</gene>
<dbReference type="KEGG" id="nmk:CHR53_04985"/>